<evidence type="ECO:0000313" key="1">
    <source>
        <dbReference type="EMBL" id="KAH7942267.1"/>
    </source>
</evidence>
<sequence>MRKWPQAPSFHNRLGTERKNLSQGVHEYLYTSKCSRHGIKKRMDDVGQAAGVADKGVGTER</sequence>
<proteinExistence type="predicted"/>
<reference evidence="1" key="1">
    <citation type="submission" date="2020-05" db="EMBL/GenBank/DDBJ databases">
        <title>Large-scale comparative analyses of tick genomes elucidate their genetic diversity and vector capacities.</title>
        <authorList>
            <person name="Jia N."/>
            <person name="Wang J."/>
            <person name="Shi W."/>
            <person name="Du L."/>
            <person name="Sun Y."/>
            <person name="Zhan W."/>
            <person name="Jiang J."/>
            <person name="Wang Q."/>
            <person name="Zhang B."/>
            <person name="Ji P."/>
            <person name="Sakyi L.B."/>
            <person name="Cui X."/>
            <person name="Yuan T."/>
            <person name="Jiang B."/>
            <person name="Yang W."/>
            <person name="Lam T.T.-Y."/>
            <person name="Chang Q."/>
            <person name="Ding S."/>
            <person name="Wang X."/>
            <person name="Zhu J."/>
            <person name="Ruan X."/>
            <person name="Zhao L."/>
            <person name="Wei J."/>
            <person name="Que T."/>
            <person name="Du C."/>
            <person name="Cheng J."/>
            <person name="Dai P."/>
            <person name="Han X."/>
            <person name="Huang E."/>
            <person name="Gao Y."/>
            <person name="Liu J."/>
            <person name="Shao H."/>
            <person name="Ye R."/>
            <person name="Li L."/>
            <person name="Wei W."/>
            <person name="Wang X."/>
            <person name="Wang C."/>
            <person name="Yang T."/>
            <person name="Huo Q."/>
            <person name="Li W."/>
            <person name="Guo W."/>
            <person name="Chen H."/>
            <person name="Zhou L."/>
            <person name="Ni X."/>
            <person name="Tian J."/>
            <person name="Zhou Y."/>
            <person name="Sheng Y."/>
            <person name="Liu T."/>
            <person name="Pan Y."/>
            <person name="Xia L."/>
            <person name="Li J."/>
            <person name="Zhao F."/>
            <person name="Cao W."/>
        </authorList>
    </citation>
    <scope>NUCLEOTIDE SEQUENCE</scope>
    <source>
        <strain evidence="1">Dsil-2018</strain>
    </source>
</reference>
<dbReference type="Proteomes" id="UP000821865">
    <property type="component" value="Chromosome 7"/>
</dbReference>
<gene>
    <name evidence="1" type="ORF">HPB49_022492</name>
</gene>
<accession>A0ACB8CHX6</accession>
<evidence type="ECO:0000313" key="2">
    <source>
        <dbReference type="Proteomes" id="UP000821865"/>
    </source>
</evidence>
<keyword evidence="2" id="KW-1185">Reference proteome</keyword>
<organism evidence="1 2">
    <name type="scientific">Dermacentor silvarum</name>
    <name type="common">Tick</name>
    <dbReference type="NCBI Taxonomy" id="543639"/>
    <lineage>
        <taxon>Eukaryota</taxon>
        <taxon>Metazoa</taxon>
        <taxon>Ecdysozoa</taxon>
        <taxon>Arthropoda</taxon>
        <taxon>Chelicerata</taxon>
        <taxon>Arachnida</taxon>
        <taxon>Acari</taxon>
        <taxon>Parasitiformes</taxon>
        <taxon>Ixodida</taxon>
        <taxon>Ixodoidea</taxon>
        <taxon>Ixodidae</taxon>
        <taxon>Rhipicephalinae</taxon>
        <taxon>Dermacentor</taxon>
    </lineage>
</organism>
<dbReference type="EMBL" id="CM023476">
    <property type="protein sequence ID" value="KAH7942267.1"/>
    <property type="molecule type" value="Genomic_DNA"/>
</dbReference>
<protein>
    <submittedName>
        <fullName evidence="1">Uncharacterized protein</fullName>
    </submittedName>
</protein>
<comment type="caution">
    <text evidence="1">The sequence shown here is derived from an EMBL/GenBank/DDBJ whole genome shotgun (WGS) entry which is preliminary data.</text>
</comment>
<name>A0ACB8CHX6_DERSI</name>